<dbReference type="Gene3D" id="1.10.30.10">
    <property type="entry name" value="High mobility group box domain"/>
    <property type="match status" value="1"/>
</dbReference>
<dbReference type="PROSITE" id="PS50082">
    <property type="entry name" value="WD_REPEATS_2"/>
    <property type="match status" value="3"/>
</dbReference>
<dbReference type="InterPro" id="IPR019775">
    <property type="entry name" value="WD40_repeat_CS"/>
</dbReference>
<dbReference type="GO" id="GO:0006281">
    <property type="term" value="P:DNA repair"/>
    <property type="evidence" value="ECO:0007669"/>
    <property type="project" value="TreeGrafter"/>
</dbReference>
<dbReference type="InterPro" id="IPR001680">
    <property type="entry name" value="WD40_rpt"/>
</dbReference>
<dbReference type="PROSITE" id="PS50294">
    <property type="entry name" value="WD_REPEATS_REGION"/>
    <property type="match status" value="2"/>
</dbReference>
<evidence type="ECO:0000256" key="1">
    <source>
        <dbReference type="ARBA" id="ARBA00004123"/>
    </source>
</evidence>
<feature type="region of interest" description="Disordered" evidence="6">
    <location>
        <begin position="889"/>
        <end position="932"/>
    </location>
</feature>
<dbReference type="InterPro" id="IPR022100">
    <property type="entry name" value="WDHD1/CFT4_beta-prop_2nd"/>
</dbReference>
<dbReference type="GO" id="GO:0006261">
    <property type="term" value="P:DNA-templated DNA replication"/>
    <property type="evidence" value="ECO:0007669"/>
    <property type="project" value="InterPro"/>
</dbReference>
<feature type="compositionally biased region" description="Basic and acidic residues" evidence="6">
    <location>
        <begin position="1041"/>
        <end position="1051"/>
    </location>
</feature>
<feature type="repeat" description="WD" evidence="5">
    <location>
        <begin position="127"/>
        <end position="168"/>
    </location>
</feature>
<evidence type="ECO:0008006" key="12">
    <source>
        <dbReference type="Google" id="ProtNLM"/>
    </source>
</evidence>
<dbReference type="EMBL" id="JAFNEN010000022">
    <property type="protein sequence ID" value="KAG8199957.1"/>
    <property type="molecule type" value="Genomic_DNA"/>
</dbReference>
<feature type="compositionally biased region" description="Polar residues" evidence="6">
    <location>
        <begin position="851"/>
        <end position="866"/>
    </location>
</feature>
<name>A0AAV6VTC4_9ARAC</name>
<keyword evidence="2 5" id="KW-0853">WD repeat</keyword>
<evidence type="ECO:0000256" key="3">
    <source>
        <dbReference type="ARBA" id="ARBA00022737"/>
    </source>
</evidence>
<dbReference type="SUPFAM" id="SSF47095">
    <property type="entry name" value="HMG-box"/>
    <property type="match status" value="1"/>
</dbReference>
<dbReference type="GO" id="GO:0000278">
    <property type="term" value="P:mitotic cell cycle"/>
    <property type="evidence" value="ECO:0007669"/>
    <property type="project" value="TreeGrafter"/>
</dbReference>
<dbReference type="GO" id="GO:0003677">
    <property type="term" value="F:DNA binding"/>
    <property type="evidence" value="ECO:0007669"/>
    <property type="project" value="InterPro"/>
</dbReference>
<dbReference type="InterPro" id="IPR015943">
    <property type="entry name" value="WD40/YVTN_repeat-like_dom_sf"/>
</dbReference>
<feature type="compositionally biased region" description="Polar residues" evidence="6">
    <location>
        <begin position="981"/>
        <end position="992"/>
    </location>
</feature>
<dbReference type="InterPro" id="IPR057646">
    <property type="entry name" value="WD40_WDHD1_1st"/>
</dbReference>
<feature type="compositionally biased region" description="Polar residues" evidence="6">
    <location>
        <begin position="889"/>
        <end position="901"/>
    </location>
</feature>
<dbReference type="Pfam" id="PF24817">
    <property type="entry name" value="WD40_WDHD1_1st"/>
    <property type="match status" value="1"/>
</dbReference>
<feature type="region of interest" description="Disordered" evidence="6">
    <location>
        <begin position="803"/>
        <end position="877"/>
    </location>
</feature>
<evidence type="ECO:0000256" key="5">
    <source>
        <dbReference type="PROSITE-ProRule" id="PRU00221"/>
    </source>
</evidence>
<dbReference type="CDD" id="cd21993">
    <property type="entry name" value="HMG-box_WDHD1"/>
    <property type="match status" value="1"/>
</dbReference>
<feature type="domain" description="WDHD1 first WD40" evidence="9">
    <location>
        <begin position="5"/>
        <end position="293"/>
    </location>
</feature>
<reference evidence="10 11" key="1">
    <citation type="journal article" date="2022" name="Nat. Ecol. Evol.">
        <title>A masculinizing supergene underlies an exaggerated male reproductive morph in a spider.</title>
        <authorList>
            <person name="Hendrickx F."/>
            <person name="De Corte Z."/>
            <person name="Sonet G."/>
            <person name="Van Belleghem S.M."/>
            <person name="Kostlbacher S."/>
            <person name="Vangestel C."/>
        </authorList>
    </citation>
    <scope>NUCLEOTIDE SEQUENCE [LARGE SCALE GENOMIC DNA]</scope>
    <source>
        <strain evidence="10">W744_W776</strain>
    </source>
</reference>
<feature type="compositionally biased region" description="Basic and acidic residues" evidence="6">
    <location>
        <begin position="994"/>
        <end position="1012"/>
    </location>
</feature>
<evidence type="ECO:0000259" key="8">
    <source>
        <dbReference type="Pfam" id="PF20946"/>
    </source>
</evidence>
<feature type="compositionally biased region" description="Polar residues" evidence="6">
    <location>
        <begin position="1052"/>
        <end position="1064"/>
    </location>
</feature>
<evidence type="ECO:0000313" key="11">
    <source>
        <dbReference type="Proteomes" id="UP000827092"/>
    </source>
</evidence>
<dbReference type="InterPro" id="IPR036322">
    <property type="entry name" value="WD40_repeat_dom_sf"/>
</dbReference>
<keyword evidence="3" id="KW-0677">Repeat</keyword>
<evidence type="ECO:0000256" key="6">
    <source>
        <dbReference type="SAM" id="MobiDB-lite"/>
    </source>
</evidence>
<dbReference type="SMART" id="SM00320">
    <property type="entry name" value="WD40"/>
    <property type="match status" value="5"/>
</dbReference>
<dbReference type="InterPro" id="IPR055339">
    <property type="entry name" value="HMG-box_WDHD1"/>
</dbReference>
<keyword evidence="4" id="KW-0539">Nucleus</keyword>
<evidence type="ECO:0000259" key="9">
    <source>
        <dbReference type="Pfam" id="PF24817"/>
    </source>
</evidence>
<dbReference type="PANTHER" id="PTHR19932:SF10">
    <property type="entry name" value="WD REPEAT AND HMG-BOX DNA-BINDING PROTEIN 1"/>
    <property type="match status" value="1"/>
</dbReference>
<accession>A0AAV6VTC4</accession>
<feature type="domain" description="WDHD1/CFT4 helical bundle" evidence="8">
    <location>
        <begin position="674"/>
        <end position="770"/>
    </location>
</feature>
<dbReference type="PROSITE" id="PS00678">
    <property type="entry name" value="WD_REPEATS_1"/>
    <property type="match status" value="1"/>
</dbReference>
<feature type="compositionally biased region" description="Low complexity" evidence="6">
    <location>
        <begin position="836"/>
        <end position="848"/>
    </location>
</feature>
<dbReference type="Pfam" id="PF12341">
    <property type="entry name" value="Mcl1_mid"/>
    <property type="match status" value="1"/>
</dbReference>
<dbReference type="GO" id="GO:0043596">
    <property type="term" value="C:nuclear replication fork"/>
    <property type="evidence" value="ECO:0007669"/>
    <property type="project" value="TreeGrafter"/>
</dbReference>
<dbReference type="PANTHER" id="PTHR19932">
    <property type="entry name" value="WD REPEAT AND HMG-BOX DNA BINDING PROTEIN"/>
    <property type="match status" value="1"/>
</dbReference>
<feature type="repeat" description="WD" evidence="5">
    <location>
        <begin position="5"/>
        <end position="37"/>
    </location>
</feature>
<dbReference type="Proteomes" id="UP000827092">
    <property type="component" value="Unassembled WGS sequence"/>
</dbReference>
<dbReference type="Gene3D" id="2.130.10.10">
    <property type="entry name" value="YVTN repeat-like/Quinoprotein amine dehydrogenase"/>
    <property type="match status" value="2"/>
</dbReference>
<evidence type="ECO:0000259" key="7">
    <source>
        <dbReference type="Pfam" id="PF12341"/>
    </source>
</evidence>
<evidence type="ECO:0000256" key="2">
    <source>
        <dbReference type="ARBA" id="ARBA00022574"/>
    </source>
</evidence>
<dbReference type="CDD" id="cd00200">
    <property type="entry name" value="WD40"/>
    <property type="match status" value="1"/>
</dbReference>
<protein>
    <recommendedName>
        <fullName evidence="12">WD repeat and HMG-box DNA-binding protein 1</fullName>
    </recommendedName>
</protein>
<feature type="region of interest" description="Disordered" evidence="6">
    <location>
        <begin position="967"/>
        <end position="1064"/>
    </location>
</feature>
<keyword evidence="11" id="KW-1185">Reference proteome</keyword>
<comment type="caution">
    <text evidence="10">The sequence shown here is derived from an EMBL/GenBank/DDBJ whole genome shotgun (WGS) entry which is preliminary data.</text>
</comment>
<dbReference type="InterPro" id="IPR036910">
    <property type="entry name" value="HMG_box_dom_sf"/>
</dbReference>
<gene>
    <name evidence="10" type="ORF">JTE90_006203</name>
</gene>
<dbReference type="InterPro" id="IPR048591">
    <property type="entry name" value="WDHD1/CFT4_hel"/>
</dbReference>
<dbReference type="GO" id="GO:0003682">
    <property type="term" value="F:chromatin binding"/>
    <property type="evidence" value="ECO:0007669"/>
    <property type="project" value="TreeGrafter"/>
</dbReference>
<feature type="domain" description="WDHD1/CFT4 second beta-propeller" evidence="7">
    <location>
        <begin position="382"/>
        <end position="664"/>
    </location>
</feature>
<evidence type="ECO:0000256" key="4">
    <source>
        <dbReference type="ARBA" id="ARBA00023242"/>
    </source>
</evidence>
<sequence>MDDMRYAHSDGHTDICFDDSGKYLVTGGTDGEIRVWNGFEDDDPQSHHMGISVSAVALKKDILYVSSDKFAVSAYTFPSVEFDQIIAQFNTEVYHIVCNKDGTLVACGGGDFVIKVYDKSSKSLTAFNGHTGPVLSIAFDPKGKYLASSGCDGTVRIWELSSQECLKTLNLFKKSNDLSTSSTLCRLDWSSDGQTLAVPLDTKVLFYQRDLWESLFSLTDDCITQDLSIVTYSPFGKYIAAASLNGQMLVWDIELEKCVSRKLHEKGLAICGLQWNPTGNELAFCDIEGQLGIYSSPLHSGSNANNPTPNENPVATEKFDFFDDEVEEDNDDNAFDIGAIKASLEPTIFGDNNMEDVDDSNKKEPESKVQIIQAPKPPVQTSFQPSSTPVNLECRFMMWNNIGIVRCYNTEEENSIDVEFHDANVYHPLHLSNPRNHTLAALSSEALLLASPIVDDNPSKLECLHFGTWDSNKEWTIEMPEGEEIETIALGEGFAVCVTDKKYVRLYTVSGVQCEVFLLPGPAVSCTARGNQVLVVYHKGLGVEDNQCLNIMLIKVKLGGHCSMKEYFVPLSPKAFLSWLGYTDEGKPCIVDTSGVVSILSTSSGVKWIPIANTTANSRGKSDNYFIIGLSEIKQEIRCILCKGARYPSLLPRPTVSILPFSLPFCEMSTDKGRLEEENQRYSLAHKSMESLLKEGFDIDSEFKSTEKKWMDILLKMFALATRSDREYRALDIAELMPNPTIIQGAIKYAAQRHRIALAERLGAVLNKKLSKEDEEDDDFDMALEDDFSESLIAITSTPSLNSFAKEENPLKPKPLSRIRNPISRPVENDETENFASTSNSATSDSPSLFGKSTPTTNPFRANSKTQSKKEDIGNVSGIDDLLNNSMKNVASRNSNGSISNDKAKKSRFTTKKDNSPKTSENVSSEKGKSGFSLYLEENKEKIKESAGPDVSDKDIVKLAMQQFKDLPKIEKQKYLKKNETSTLKETFFTKTKSNSEDMDKDSSSKENRDENEPSNSNGHLGKRKDENEDLTTPKPKKLKTNQDKLSDTTVRKLTQFAFTKTPK</sequence>
<dbReference type="AlphaFoldDB" id="A0AAV6VTC4"/>
<organism evidence="10 11">
    <name type="scientific">Oedothorax gibbosus</name>
    <dbReference type="NCBI Taxonomy" id="931172"/>
    <lineage>
        <taxon>Eukaryota</taxon>
        <taxon>Metazoa</taxon>
        <taxon>Ecdysozoa</taxon>
        <taxon>Arthropoda</taxon>
        <taxon>Chelicerata</taxon>
        <taxon>Arachnida</taxon>
        <taxon>Araneae</taxon>
        <taxon>Araneomorphae</taxon>
        <taxon>Entelegynae</taxon>
        <taxon>Araneoidea</taxon>
        <taxon>Linyphiidae</taxon>
        <taxon>Erigoninae</taxon>
        <taxon>Oedothorax</taxon>
    </lineage>
</organism>
<proteinExistence type="predicted"/>
<feature type="repeat" description="WD" evidence="5">
    <location>
        <begin position="230"/>
        <end position="261"/>
    </location>
</feature>
<dbReference type="Pfam" id="PF20946">
    <property type="entry name" value="Ctf4_C"/>
    <property type="match status" value="1"/>
</dbReference>
<evidence type="ECO:0000313" key="10">
    <source>
        <dbReference type="EMBL" id="KAG8199957.1"/>
    </source>
</evidence>
<dbReference type="SUPFAM" id="SSF50978">
    <property type="entry name" value="WD40 repeat-like"/>
    <property type="match status" value="1"/>
</dbReference>
<comment type="subcellular location">
    <subcellularLocation>
        <location evidence="1">Nucleus</location>
    </subcellularLocation>
</comment>
<feature type="compositionally biased region" description="Basic and acidic residues" evidence="6">
    <location>
        <begin position="967"/>
        <end position="980"/>
    </location>
</feature>